<proteinExistence type="predicted"/>
<protein>
    <submittedName>
        <fullName evidence="1">Uncharacterized protein</fullName>
    </submittedName>
</protein>
<name>A0A834RSV4_9PLEO</name>
<dbReference type="Proteomes" id="UP000245464">
    <property type="component" value="Chromosome 6"/>
</dbReference>
<dbReference type="AlphaFoldDB" id="A0A834RSV4"/>
<dbReference type="KEGG" id="ptrr:6343129"/>
<dbReference type="EMBL" id="NQIK02000006">
    <property type="protein sequence ID" value="KAF7569448.1"/>
    <property type="molecule type" value="Genomic_DNA"/>
</dbReference>
<gene>
    <name evidence="1" type="ORF">PtrM4_118630</name>
</gene>
<comment type="caution">
    <text evidence="1">The sequence shown here is derived from an EMBL/GenBank/DDBJ whole genome shotgun (WGS) entry which is preliminary data.</text>
</comment>
<accession>A0A834RSV4</accession>
<organism evidence="1 2">
    <name type="scientific">Pyrenophora tritici-repentis</name>
    <dbReference type="NCBI Taxonomy" id="45151"/>
    <lineage>
        <taxon>Eukaryota</taxon>
        <taxon>Fungi</taxon>
        <taxon>Dikarya</taxon>
        <taxon>Ascomycota</taxon>
        <taxon>Pezizomycotina</taxon>
        <taxon>Dothideomycetes</taxon>
        <taxon>Pleosporomycetidae</taxon>
        <taxon>Pleosporales</taxon>
        <taxon>Pleosporineae</taxon>
        <taxon>Pleosporaceae</taxon>
        <taxon>Pyrenophora</taxon>
    </lineage>
</organism>
<dbReference type="RefSeq" id="XP_001935219.2">
    <property type="nucleotide sequence ID" value="XM_001935184.2"/>
</dbReference>
<reference evidence="1 2" key="1">
    <citation type="journal article" date="2018" name="BMC Genomics">
        <title>Comparative genomics of the wheat fungal pathogen Pyrenophora tritici-repentis reveals chromosomal variations and genome plasticity.</title>
        <authorList>
            <person name="Moolhuijzen P."/>
            <person name="See P.T."/>
            <person name="Hane J.K."/>
            <person name="Shi G."/>
            <person name="Liu Z."/>
            <person name="Oliver R.P."/>
            <person name="Moffat C.S."/>
        </authorList>
    </citation>
    <scope>NUCLEOTIDE SEQUENCE [LARGE SCALE GENOMIC DNA]</scope>
    <source>
        <strain evidence="1">M4</strain>
    </source>
</reference>
<sequence>MNEKQAKYDVQSLVLDRQFQAQVTERAFQIIVHEHLPHCWALQLDLLLAVKFVFDRVRPKEASVIFPNLPLRHPRGDTEVLLKLTGIQSVDEGLQMWVEHLVRKGSVHIGDCDWQTAFWKTPHGYRISRTQAEDENYCDTSKLPDTLLRRSMIDERRKASNEMTETMENVFDKCQLTQDVSDEALKDTIIQKARDLLPRYMEPVPLDFAINNYKNLITTSYGAGTRIGSSNVAFQAIIDAKETFAGGFDSKVKIVIVKGAIPRAHTNILLKARTEAHKIISHHLSEENSERLGSYGVCFAGLPGTGSGEVWRKLGGNSENRFCKYVELPIDSSSYDGSMLQKILLGAVV</sequence>
<evidence type="ECO:0000313" key="1">
    <source>
        <dbReference type="EMBL" id="KAF7569448.1"/>
    </source>
</evidence>
<evidence type="ECO:0000313" key="2">
    <source>
        <dbReference type="Proteomes" id="UP000245464"/>
    </source>
</evidence>
<dbReference type="GeneID" id="6343129"/>